<evidence type="ECO:0000256" key="2">
    <source>
        <dbReference type="ARBA" id="ARBA00023230"/>
    </source>
</evidence>
<dbReference type="GO" id="GO:0005789">
    <property type="term" value="C:endoplasmic reticulum membrane"/>
    <property type="evidence" value="ECO:0007669"/>
    <property type="project" value="UniProtKB-SubCell"/>
</dbReference>
<feature type="coiled-coil region" evidence="7">
    <location>
        <begin position="141"/>
        <end position="172"/>
    </location>
</feature>
<evidence type="ECO:0000256" key="3">
    <source>
        <dbReference type="ARBA" id="ARBA00038812"/>
    </source>
</evidence>
<dbReference type="InterPro" id="IPR001012">
    <property type="entry name" value="UBX_dom"/>
</dbReference>
<keyword evidence="11" id="KW-1185">Reference proteome</keyword>
<comment type="subunit">
    <text evidence="3">Directly interacts with VCP. Interacts with UBQLN1. Forms a complex with VCP and UBQLN1.</text>
</comment>
<dbReference type="SUPFAM" id="SSF54236">
    <property type="entry name" value="Ubiquitin-like"/>
    <property type="match status" value="1"/>
</dbReference>
<name>A0A3M0L074_HIRRU</name>
<dbReference type="GO" id="GO:0036503">
    <property type="term" value="P:ERAD pathway"/>
    <property type="evidence" value="ECO:0007669"/>
    <property type="project" value="TreeGrafter"/>
</dbReference>
<organism evidence="10 11">
    <name type="scientific">Hirundo rustica rustica</name>
    <dbReference type="NCBI Taxonomy" id="333673"/>
    <lineage>
        <taxon>Eukaryota</taxon>
        <taxon>Metazoa</taxon>
        <taxon>Chordata</taxon>
        <taxon>Craniata</taxon>
        <taxon>Vertebrata</taxon>
        <taxon>Euteleostomi</taxon>
        <taxon>Archelosauria</taxon>
        <taxon>Archosauria</taxon>
        <taxon>Dinosauria</taxon>
        <taxon>Saurischia</taxon>
        <taxon>Theropoda</taxon>
        <taxon>Coelurosauria</taxon>
        <taxon>Aves</taxon>
        <taxon>Neognathae</taxon>
        <taxon>Neoaves</taxon>
        <taxon>Telluraves</taxon>
        <taxon>Australaves</taxon>
        <taxon>Passeriformes</taxon>
        <taxon>Sylvioidea</taxon>
        <taxon>Hirundinidae</taxon>
        <taxon>Hirundo</taxon>
    </lineage>
</organism>
<dbReference type="PROSITE" id="PS50033">
    <property type="entry name" value="UBX"/>
    <property type="match status" value="1"/>
</dbReference>
<dbReference type="PANTHER" id="PTHR46424:SF1">
    <property type="entry name" value="UBX DOMAIN-CONTAINING PROTEIN 4"/>
    <property type="match status" value="1"/>
</dbReference>
<evidence type="ECO:0000256" key="7">
    <source>
        <dbReference type="SAM" id="Coils"/>
    </source>
</evidence>
<dbReference type="EMBL" id="QRBI01000096">
    <property type="protein sequence ID" value="RMC18803.1"/>
    <property type="molecule type" value="Genomic_DNA"/>
</dbReference>
<dbReference type="GO" id="GO:0006986">
    <property type="term" value="P:response to unfolded protein"/>
    <property type="evidence" value="ECO:0007669"/>
    <property type="project" value="UniProtKB-KW"/>
</dbReference>
<dbReference type="AlphaFoldDB" id="A0A3M0L074"/>
<feature type="compositionally biased region" description="Basic and acidic residues" evidence="8">
    <location>
        <begin position="329"/>
        <end position="348"/>
    </location>
</feature>
<evidence type="ECO:0000259" key="9">
    <source>
        <dbReference type="PROSITE" id="PS50033"/>
    </source>
</evidence>
<evidence type="ECO:0000256" key="6">
    <source>
        <dbReference type="ARBA" id="ARBA00046062"/>
    </source>
</evidence>
<dbReference type="CDD" id="cd16117">
    <property type="entry name" value="UBX_UBXN4"/>
    <property type="match status" value="1"/>
</dbReference>
<evidence type="ECO:0000313" key="10">
    <source>
        <dbReference type="EMBL" id="RMC18803.1"/>
    </source>
</evidence>
<dbReference type="InterPro" id="IPR029071">
    <property type="entry name" value="Ubiquitin-like_domsf"/>
</dbReference>
<accession>A0A3M0L074</accession>
<evidence type="ECO:0000256" key="1">
    <source>
        <dbReference type="ARBA" id="ARBA00004406"/>
    </source>
</evidence>
<feature type="region of interest" description="Disordered" evidence="8">
    <location>
        <begin position="299"/>
        <end position="365"/>
    </location>
</feature>
<dbReference type="Gene3D" id="3.10.20.90">
    <property type="entry name" value="Phosphatidylinositol 3-kinase Catalytic Subunit, Chain A, domain 1"/>
    <property type="match status" value="1"/>
</dbReference>
<feature type="compositionally biased region" description="Polar residues" evidence="8">
    <location>
        <begin position="307"/>
        <end position="321"/>
    </location>
</feature>
<proteinExistence type="predicted"/>
<evidence type="ECO:0000256" key="4">
    <source>
        <dbReference type="ARBA" id="ARBA00040925"/>
    </source>
</evidence>
<evidence type="ECO:0000256" key="8">
    <source>
        <dbReference type="SAM" id="MobiDB-lite"/>
    </source>
</evidence>
<reference evidence="10 11" key="1">
    <citation type="submission" date="2018-07" db="EMBL/GenBank/DDBJ databases">
        <title>A high quality draft genome assembly of the barn swallow (H. rustica rustica).</title>
        <authorList>
            <person name="Formenti G."/>
            <person name="Chiara M."/>
            <person name="Poveda L."/>
            <person name="Francoijs K.-J."/>
            <person name="Bonisoli-Alquati A."/>
            <person name="Canova L."/>
            <person name="Gianfranceschi L."/>
            <person name="Horner D.S."/>
            <person name="Saino N."/>
        </authorList>
    </citation>
    <scope>NUCLEOTIDE SEQUENCE [LARGE SCALE GENOMIC DNA]</scope>
    <source>
        <strain evidence="10">Chelidonia</strain>
        <tissue evidence="10">Blood</tissue>
    </source>
</reference>
<keyword evidence="7" id="KW-0175">Coiled coil</keyword>
<keyword evidence="2" id="KW-0834">Unfolded protein response</keyword>
<sequence length="365" mass="41213">MWFGGSVPAAIAAAKERSSVFVVFVAGEDEQSTEMAARWEDEKVTEAASDGFVAIKIDTKRSEPILILSLVQSFVDDDDENPVVCVPSSFFIGDNGIPLEVIAGSVSVEELVTRIHKVKQKEIKKEIERRKTGKEMLEYKRRQEEELTKRMLEERNREKAEERAARERIRQQIAMDRAERAARFAKSKEEAEAAKAAALQAKQAEIEARKEAAQRERSAIARIQFRLPDGSSFTNQFPSEARLEEARQFAAQTVGNTYGNFSLATMFPRREFTKEDYGKKLLELELAPSASVVLLPPSVRSAHQQEHSAPSASGSIEQSRQAVRKRVVEKRGEDFKKEGKIYRLRTQDDGEDENNTWNGNSTQQM</sequence>
<dbReference type="STRING" id="333673.A0A3M0L074"/>
<comment type="caution">
    <text evidence="10">The sequence shown here is derived from an EMBL/GenBank/DDBJ whole genome shotgun (WGS) entry which is preliminary data.</text>
</comment>
<feature type="domain" description="UBX" evidence="9">
    <location>
        <begin position="216"/>
        <end position="294"/>
    </location>
</feature>
<comment type="subcellular location">
    <subcellularLocation>
        <location evidence="1">Endoplasmic reticulum membrane</location>
        <topology evidence="1">Peripheral membrane protein</topology>
    </subcellularLocation>
</comment>
<gene>
    <name evidence="10" type="ORF">DUI87_04699</name>
</gene>
<comment type="function">
    <text evidence="6">Involved in endoplasmic reticulum-associated protein degradation (ERAD). Acts as a platform to recruit both UBQLN1 and VCP to the ER during ERAD.</text>
</comment>
<dbReference type="Proteomes" id="UP000269221">
    <property type="component" value="Unassembled WGS sequence"/>
</dbReference>
<dbReference type="OrthoDB" id="2445133at2759"/>
<dbReference type="Pfam" id="PF00789">
    <property type="entry name" value="UBX"/>
    <property type="match status" value="1"/>
</dbReference>
<evidence type="ECO:0000256" key="5">
    <source>
        <dbReference type="ARBA" id="ARBA00041575"/>
    </source>
</evidence>
<dbReference type="PANTHER" id="PTHR46424">
    <property type="entry name" value="UBX DOMAIN-CONTAINING PROTEIN 4"/>
    <property type="match status" value="1"/>
</dbReference>
<dbReference type="InterPro" id="IPR036249">
    <property type="entry name" value="Thioredoxin-like_sf"/>
</dbReference>
<evidence type="ECO:0000313" key="11">
    <source>
        <dbReference type="Proteomes" id="UP000269221"/>
    </source>
</evidence>
<protein>
    <recommendedName>
        <fullName evidence="4">UBX domain-containing protein 4</fullName>
    </recommendedName>
    <alternativeName>
        <fullName evidence="5">UBX domain-containing protein 2</fullName>
    </alternativeName>
</protein>
<dbReference type="SMART" id="SM00166">
    <property type="entry name" value="UBX"/>
    <property type="match status" value="1"/>
</dbReference>
<dbReference type="SUPFAM" id="SSF52833">
    <property type="entry name" value="Thioredoxin-like"/>
    <property type="match status" value="1"/>
</dbReference>
<feature type="compositionally biased region" description="Polar residues" evidence="8">
    <location>
        <begin position="355"/>
        <end position="365"/>
    </location>
</feature>